<proteinExistence type="predicted"/>
<dbReference type="Proteomes" id="UP000217199">
    <property type="component" value="Unassembled WGS sequence"/>
</dbReference>
<sequence length="125" mass="13891">MSSQFSTPHYPPGVAECKAPLMKTVPLPKVQDYGPPHVNAQKDNKPRQLQGQYMSSNKVYSCTSCAYPQTVYHYRSTEGSRPLTPESGTDSEAEEDLEVVLVNGYLQLRPRGKTYRSSGPARMPP</sequence>
<evidence type="ECO:0000313" key="3">
    <source>
        <dbReference type="Proteomes" id="UP000217199"/>
    </source>
</evidence>
<keyword evidence="3" id="KW-1185">Reference proteome</keyword>
<organism evidence="2 3">
    <name type="scientific">Pyrrhoderma noxium</name>
    <dbReference type="NCBI Taxonomy" id="2282107"/>
    <lineage>
        <taxon>Eukaryota</taxon>
        <taxon>Fungi</taxon>
        <taxon>Dikarya</taxon>
        <taxon>Basidiomycota</taxon>
        <taxon>Agaricomycotina</taxon>
        <taxon>Agaricomycetes</taxon>
        <taxon>Hymenochaetales</taxon>
        <taxon>Hymenochaetaceae</taxon>
        <taxon>Pyrrhoderma</taxon>
    </lineage>
</organism>
<feature type="region of interest" description="Disordered" evidence="1">
    <location>
        <begin position="30"/>
        <end position="49"/>
    </location>
</feature>
<name>A0A286UGR6_9AGAM</name>
<gene>
    <name evidence="2" type="ORF">PNOK_0565900</name>
</gene>
<dbReference type="InParanoid" id="A0A286UGR6"/>
<dbReference type="AlphaFoldDB" id="A0A286UGR6"/>
<accession>A0A286UGR6</accession>
<dbReference type="EMBL" id="NBII01000005">
    <property type="protein sequence ID" value="PAV18816.1"/>
    <property type="molecule type" value="Genomic_DNA"/>
</dbReference>
<reference evidence="2 3" key="1">
    <citation type="journal article" date="2017" name="Mol. Ecol.">
        <title>Comparative and population genomic landscape of Phellinus noxius: A hypervariable fungus causing root rot in trees.</title>
        <authorList>
            <person name="Chung C.L."/>
            <person name="Lee T.J."/>
            <person name="Akiba M."/>
            <person name="Lee H.H."/>
            <person name="Kuo T.H."/>
            <person name="Liu D."/>
            <person name="Ke H.M."/>
            <person name="Yokoi T."/>
            <person name="Roa M.B."/>
            <person name="Lu M.J."/>
            <person name="Chang Y.Y."/>
            <person name="Ann P.J."/>
            <person name="Tsai J.N."/>
            <person name="Chen C.Y."/>
            <person name="Tzean S.S."/>
            <person name="Ota Y."/>
            <person name="Hattori T."/>
            <person name="Sahashi N."/>
            <person name="Liou R.F."/>
            <person name="Kikuchi T."/>
            <person name="Tsai I.J."/>
        </authorList>
    </citation>
    <scope>NUCLEOTIDE SEQUENCE [LARGE SCALE GENOMIC DNA]</scope>
    <source>
        <strain evidence="2 3">FFPRI411160</strain>
    </source>
</reference>
<comment type="caution">
    <text evidence="2">The sequence shown here is derived from an EMBL/GenBank/DDBJ whole genome shotgun (WGS) entry which is preliminary data.</text>
</comment>
<feature type="region of interest" description="Disordered" evidence="1">
    <location>
        <begin position="76"/>
        <end position="95"/>
    </location>
</feature>
<evidence type="ECO:0000313" key="2">
    <source>
        <dbReference type="EMBL" id="PAV18816.1"/>
    </source>
</evidence>
<protein>
    <submittedName>
        <fullName evidence="2">Uncharacterized protein</fullName>
    </submittedName>
</protein>
<evidence type="ECO:0000256" key="1">
    <source>
        <dbReference type="SAM" id="MobiDB-lite"/>
    </source>
</evidence>